<dbReference type="AlphaFoldDB" id="A0A0C1QZT6"/>
<proteinExistence type="inferred from homology"/>
<dbReference type="Gene3D" id="2.60.20.10">
    <property type="entry name" value="Crystallins"/>
    <property type="match status" value="1"/>
</dbReference>
<gene>
    <name evidence="5" type="ORF">DA73_0221165</name>
    <name evidence="4" type="ORF">DA73_0400016990</name>
</gene>
<evidence type="ECO:0000256" key="1">
    <source>
        <dbReference type="ARBA" id="ARBA00009646"/>
    </source>
</evidence>
<dbReference type="Pfam" id="PF00030">
    <property type="entry name" value="Crystall"/>
    <property type="match status" value="1"/>
</dbReference>
<evidence type="ECO:0000313" key="5">
    <source>
        <dbReference type="EMBL" id="KIE10949.1"/>
    </source>
</evidence>
<dbReference type="STRING" id="1479485.DA73_0221165"/>
<keyword evidence="6" id="KW-1185">Reference proteome</keyword>
<protein>
    <submittedName>
        <fullName evidence="4">Beta/gamma crystallin family protein</fullName>
    </submittedName>
</protein>
<accession>A0A0C1QZT6</accession>
<dbReference type="InterPro" id="IPR011024">
    <property type="entry name" value="G_crystallin-like"/>
</dbReference>
<comment type="caution">
    <text evidence="5">The sequence shown here is derived from an EMBL/GenBank/DDBJ whole genome shotgun (WGS) entry which is preliminary data.</text>
</comment>
<feature type="domain" description="Beta/gamma crystallin 'Greek key'" evidence="3">
    <location>
        <begin position="2"/>
        <end position="44"/>
    </location>
</feature>
<dbReference type="PROSITE" id="PS50915">
    <property type="entry name" value="CRYSTALLIN_BETA_GAMMA"/>
    <property type="match status" value="1"/>
</dbReference>
<dbReference type="Proteomes" id="UP000029738">
    <property type="component" value="Unassembled WGS sequence"/>
</dbReference>
<dbReference type="EMBL" id="JHEG04000001">
    <property type="protein sequence ID" value="KAF3886990.1"/>
    <property type="molecule type" value="Genomic_DNA"/>
</dbReference>
<organism evidence="5">
    <name type="scientific">Tolypothrix bouteillei VB521301</name>
    <dbReference type="NCBI Taxonomy" id="1479485"/>
    <lineage>
        <taxon>Bacteria</taxon>
        <taxon>Bacillati</taxon>
        <taxon>Cyanobacteriota</taxon>
        <taxon>Cyanophyceae</taxon>
        <taxon>Nostocales</taxon>
        <taxon>Tolypothrichaceae</taxon>
        <taxon>Tolypothrix</taxon>
    </lineage>
</organism>
<evidence type="ECO:0000259" key="3">
    <source>
        <dbReference type="PROSITE" id="PS50915"/>
    </source>
</evidence>
<keyword evidence="2" id="KW-0677">Repeat</keyword>
<evidence type="ECO:0000256" key="2">
    <source>
        <dbReference type="ARBA" id="ARBA00022737"/>
    </source>
</evidence>
<dbReference type="RefSeq" id="WP_050045897.1">
    <property type="nucleotide sequence ID" value="NZ_JHEG04000001.1"/>
</dbReference>
<comment type="similarity">
    <text evidence="1">Belongs to the beta/gamma-crystallin family.</text>
</comment>
<evidence type="ECO:0000313" key="6">
    <source>
        <dbReference type="Proteomes" id="UP000029738"/>
    </source>
</evidence>
<dbReference type="SUPFAM" id="SSF49695">
    <property type="entry name" value="gamma-Crystallin-like"/>
    <property type="match status" value="1"/>
</dbReference>
<evidence type="ECO:0000313" key="4">
    <source>
        <dbReference type="EMBL" id="KAF3886990.1"/>
    </source>
</evidence>
<reference evidence="4" key="2">
    <citation type="submission" date="2019-11" db="EMBL/GenBank/DDBJ databases">
        <title>Improved Assembly of Tolypothrix boutellei genome.</title>
        <authorList>
            <person name="Sarangi A.N."/>
            <person name="Mukherjee M."/>
            <person name="Ghosh S."/>
            <person name="Singh D."/>
            <person name="Das A."/>
            <person name="Kant S."/>
            <person name="Prusty A."/>
            <person name="Tripathy S."/>
        </authorList>
    </citation>
    <scope>NUCLEOTIDE SEQUENCE</scope>
    <source>
        <strain evidence="4">VB521301</strain>
    </source>
</reference>
<dbReference type="SMART" id="SM00247">
    <property type="entry name" value="XTALbg"/>
    <property type="match status" value="1"/>
</dbReference>
<name>A0A0C1QZT6_9CYAN</name>
<sequence>MAAVTLFEDVNFGGASISIESDTPRLSQIDDGWHNRVSSIQVHSGIWEFCTDRDFGGLGILLQAGNYSDVKKLNLVLNDTVSSARVMVG</sequence>
<dbReference type="EMBL" id="JHEG02000048">
    <property type="protein sequence ID" value="KIE10949.1"/>
    <property type="molecule type" value="Genomic_DNA"/>
</dbReference>
<reference evidence="5" key="1">
    <citation type="journal article" date="2015" name="Genome Announc.">
        <title>Draft Genome Sequence of Tolypothrix boutellei Strain VB521301.</title>
        <authorList>
            <person name="Chandrababunaidu M.M."/>
            <person name="Singh D."/>
            <person name="Sen D."/>
            <person name="Bhan S."/>
            <person name="Das S."/>
            <person name="Gupta A."/>
            <person name="Adhikary S.P."/>
            <person name="Tripathy S."/>
        </authorList>
    </citation>
    <scope>NUCLEOTIDE SEQUENCE</scope>
    <source>
        <strain evidence="5">VB521301</strain>
    </source>
</reference>
<dbReference type="InterPro" id="IPR001064">
    <property type="entry name" value="Beta/gamma_crystallin"/>
</dbReference>
<dbReference type="OrthoDB" id="9794228at2"/>